<dbReference type="PROSITE" id="PS50109">
    <property type="entry name" value="HIS_KIN"/>
    <property type="match status" value="1"/>
</dbReference>
<feature type="domain" description="Histidine kinase" evidence="11">
    <location>
        <begin position="198"/>
        <end position="402"/>
    </location>
</feature>
<evidence type="ECO:0000256" key="6">
    <source>
        <dbReference type="ARBA" id="ARBA00022679"/>
    </source>
</evidence>
<feature type="transmembrane region" description="Helical" evidence="10">
    <location>
        <begin position="119"/>
        <end position="137"/>
    </location>
</feature>
<dbReference type="InterPro" id="IPR003661">
    <property type="entry name" value="HisK_dim/P_dom"/>
</dbReference>
<dbReference type="GO" id="GO:0005886">
    <property type="term" value="C:plasma membrane"/>
    <property type="evidence" value="ECO:0007669"/>
    <property type="project" value="UniProtKB-SubCell"/>
</dbReference>
<protein>
    <recommendedName>
        <fullName evidence="3">histidine kinase</fullName>
        <ecNumber evidence="3">2.7.13.3</ecNumber>
    </recommendedName>
</protein>
<keyword evidence="10" id="KW-0472">Membrane</keyword>
<evidence type="ECO:0000256" key="2">
    <source>
        <dbReference type="ARBA" id="ARBA00004651"/>
    </source>
</evidence>
<keyword evidence="4" id="KW-1003">Cell membrane</keyword>
<evidence type="ECO:0000313" key="13">
    <source>
        <dbReference type="Proteomes" id="UP000664904"/>
    </source>
</evidence>
<keyword evidence="5" id="KW-0597">Phosphoprotein</keyword>
<dbReference type="InterPro" id="IPR050980">
    <property type="entry name" value="2C_sensor_his_kinase"/>
</dbReference>
<dbReference type="SUPFAM" id="SSF55874">
    <property type="entry name" value="ATPase domain of HSP90 chaperone/DNA topoisomerase II/histidine kinase"/>
    <property type="match status" value="1"/>
</dbReference>
<evidence type="ECO:0000259" key="11">
    <source>
        <dbReference type="PROSITE" id="PS50109"/>
    </source>
</evidence>
<dbReference type="EMBL" id="CP072133">
    <property type="protein sequence ID" value="QTH71252.1"/>
    <property type="molecule type" value="Genomic_DNA"/>
</dbReference>
<reference evidence="12" key="1">
    <citation type="submission" date="2021-03" db="EMBL/GenBank/DDBJ databases">
        <title>Complete Genome of Pseudoalteromonas xiamenensis STKMTI.2, a new potential marine bacterium producing anti-Vibrio compounds.</title>
        <authorList>
            <person name="Handayani D.P."/>
            <person name="Isnansetyo A."/>
            <person name="Istiqomah I."/>
            <person name="Jumina J."/>
        </authorList>
    </citation>
    <scope>NUCLEOTIDE SEQUENCE</scope>
    <source>
        <strain evidence="12">STKMTI.2</strain>
    </source>
</reference>
<evidence type="ECO:0000256" key="1">
    <source>
        <dbReference type="ARBA" id="ARBA00000085"/>
    </source>
</evidence>
<evidence type="ECO:0000256" key="5">
    <source>
        <dbReference type="ARBA" id="ARBA00022553"/>
    </source>
</evidence>
<dbReference type="AlphaFoldDB" id="A0A975DGE8"/>
<dbReference type="SMART" id="SM00387">
    <property type="entry name" value="HATPase_c"/>
    <property type="match status" value="1"/>
</dbReference>
<evidence type="ECO:0000256" key="7">
    <source>
        <dbReference type="ARBA" id="ARBA00022741"/>
    </source>
</evidence>
<dbReference type="Proteomes" id="UP000664904">
    <property type="component" value="Chromosome"/>
</dbReference>
<keyword evidence="9" id="KW-0067">ATP-binding</keyword>
<dbReference type="InterPro" id="IPR004358">
    <property type="entry name" value="Sig_transdc_His_kin-like_C"/>
</dbReference>
<organism evidence="12 13">
    <name type="scientific">Pseudoalteromonas xiamenensis</name>
    <dbReference type="NCBI Taxonomy" id="882626"/>
    <lineage>
        <taxon>Bacteria</taxon>
        <taxon>Pseudomonadati</taxon>
        <taxon>Pseudomonadota</taxon>
        <taxon>Gammaproteobacteria</taxon>
        <taxon>Alteromonadales</taxon>
        <taxon>Pseudoalteromonadaceae</taxon>
        <taxon>Pseudoalteromonas</taxon>
    </lineage>
</organism>
<keyword evidence="10" id="KW-1133">Transmembrane helix</keyword>
<dbReference type="InterPro" id="IPR005467">
    <property type="entry name" value="His_kinase_dom"/>
</dbReference>
<dbReference type="Gene3D" id="1.10.287.130">
    <property type="match status" value="1"/>
</dbReference>
<dbReference type="InterPro" id="IPR036097">
    <property type="entry name" value="HisK_dim/P_sf"/>
</dbReference>
<dbReference type="SUPFAM" id="SSF47384">
    <property type="entry name" value="Homodimeric domain of signal transducing histidine kinase"/>
    <property type="match status" value="1"/>
</dbReference>
<dbReference type="GO" id="GO:0000155">
    <property type="term" value="F:phosphorelay sensor kinase activity"/>
    <property type="evidence" value="ECO:0007669"/>
    <property type="project" value="InterPro"/>
</dbReference>
<proteinExistence type="predicted"/>
<dbReference type="Pfam" id="PF00512">
    <property type="entry name" value="HisKA"/>
    <property type="match status" value="1"/>
</dbReference>
<accession>A0A975DGE8</accession>
<evidence type="ECO:0000256" key="4">
    <source>
        <dbReference type="ARBA" id="ARBA00022475"/>
    </source>
</evidence>
<keyword evidence="8 12" id="KW-0418">Kinase</keyword>
<keyword evidence="10" id="KW-0812">Transmembrane</keyword>
<keyword evidence="6" id="KW-0808">Transferase</keyword>
<gene>
    <name evidence="12" type="ORF">J5O05_15895</name>
</gene>
<evidence type="ECO:0000256" key="10">
    <source>
        <dbReference type="SAM" id="Phobius"/>
    </source>
</evidence>
<evidence type="ECO:0000256" key="8">
    <source>
        <dbReference type="ARBA" id="ARBA00022777"/>
    </source>
</evidence>
<dbReference type="InterPro" id="IPR036890">
    <property type="entry name" value="HATPase_C_sf"/>
</dbReference>
<dbReference type="PRINTS" id="PR00344">
    <property type="entry name" value="BCTRLSENSOR"/>
</dbReference>
<dbReference type="KEGG" id="pxi:J5O05_15895"/>
<comment type="subcellular location">
    <subcellularLocation>
        <location evidence="2">Cell membrane</location>
        <topology evidence="2">Multi-pass membrane protein</topology>
    </subcellularLocation>
</comment>
<keyword evidence="13" id="KW-1185">Reference proteome</keyword>
<dbReference type="PANTHER" id="PTHR44936">
    <property type="entry name" value="SENSOR PROTEIN CREC"/>
    <property type="match status" value="1"/>
</dbReference>
<keyword evidence="7" id="KW-0547">Nucleotide-binding</keyword>
<dbReference type="InterPro" id="IPR003594">
    <property type="entry name" value="HATPase_dom"/>
</dbReference>
<evidence type="ECO:0000256" key="3">
    <source>
        <dbReference type="ARBA" id="ARBA00012438"/>
    </source>
</evidence>
<evidence type="ECO:0000313" key="12">
    <source>
        <dbReference type="EMBL" id="QTH71252.1"/>
    </source>
</evidence>
<name>A0A975DGE8_9GAMM</name>
<evidence type="ECO:0000256" key="9">
    <source>
        <dbReference type="ARBA" id="ARBA00022840"/>
    </source>
</evidence>
<sequence>MMRLFVSLLTVVFVSIFVINTASEFAWNKLQGDNDTLSVARQMVKVTKEKLSVGNHAEIDSYPIEHFAWLEDQRDRLIKGDIIELFSGEEVSFFFSNDGLRVYELGPYYVPAPDFQMKIVFNLVSYFALICFLLLWLKPLWKDLNQVKLISQKLSEGKLDIEYVPVHFSAIASHTHEIQKLTSKVAGLIENQRYLVNAVSHELRTPLARLKFALAMQNTTKDKHFSEVQNNILEIEALIDEMLKYARLEEVVLNEISTPVELKTLLSQTVSKVNQVDIKFTDNIEMEEVWIKGESTHLERLFSNLLSNAVKYGNGIVWLSLNQLPNGYEVIIEDNGDGIDEAQYDRAFEPFSRLANHSPDKKGFGLGLAIVKRIADWHGATCSIGRSHLGGAQFTLLFPKPLVI</sequence>
<dbReference type="Pfam" id="PF02518">
    <property type="entry name" value="HATPase_c"/>
    <property type="match status" value="1"/>
</dbReference>
<dbReference type="SMART" id="SM00388">
    <property type="entry name" value="HisKA"/>
    <property type="match status" value="1"/>
</dbReference>
<dbReference type="CDD" id="cd00082">
    <property type="entry name" value="HisKA"/>
    <property type="match status" value="1"/>
</dbReference>
<dbReference type="RefSeq" id="WP_208842893.1">
    <property type="nucleotide sequence ID" value="NZ_CP072133.1"/>
</dbReference>
<dbReference type="PANTHER" id="PTHR44936:SF10">
    <property type="entry name" value="SENSOR PROTEIN RSTB"/>
    <property type="match status" value="1"/>
</dbReference>
<comment type="catalytic activity">
    <reaction evidence="1">
        <text>ATP + protein L-histidine = ADP + protein N-phospho-L-histidine.</text>
        <dbReference type="EC" id="2.7.13.3"/>
    </reaction>
</comment>
<dbReference type="GO" id="GO:0005524">
    <property type="term" value="F:ATP binding"/>
    <property type="evidence" value="ECO:0007669"/>
    <property type="project" value="UniProtKB-KW"/>
</dbReference>
<dbReference type="Gene3D" id="3.30.565.10">
    <property type="entry name" value="Histidine kinase-like ATPase, C-terminal domain"/>
    <property type="match status" value="1"/>
</dbReference>
<dbReference type="EC" id="2.7.13.3" evidence="3"/>